<protein>
    <submittedName>
        <fullName evidence="3">FAD-binding protein</fullName>
    </submittedName>
</protein>
<dbReference type="Gene3D" id="3.40.50.80">
    <property type="entry name" value="Nucleotide-binding domain of ferredoxin-NADP reductase (FNR) module"/>
    <property type="match status" value="1"/>
</dbReference>
<evidence type="ECO:0000313" key="4">
    <source>
        <dbReference type="Proteomes" id="UP000028824"/>
    </source>
</evidence>
<dbReference type="InterPro" id="IPR039374">
    <property type="entry name" value="SIP_fam"/>
</dbReference>
<accession>A0A086Y1F2</accession>
<dbReference type="PANTHER" id="PTHR30157:SF0">
    <property type="entry name" value="NADPH-DEPENDENT FERRIC-CHELATE REDUCTASE"/>
    <property type="match status" value="1"/>
</dbReference>
<dbReference type="OrthoDB" id="9814826at2"/>
<keyword evidence="4" id="KW-1185">Reference proteome</keyword>
<sequence length="248" mass="27438">MDQIFTRHRFDVRRRTLSLRDKSYLTPRMIRMVLEGEDLADFTSLSPDDHIKLIFPTGTDRPAMRDYTPRAFDRAERTLTLDFAVHEAGPATRWALDARPGDRLEIGGPRGSQVVTAAFDWWLLIADETGLPALGRRVEELGADTKVITLGLVADAAEEQCFVTRAEHEAHWLHRGTHSADPVPALAAAGQIVLPAGGRGFIWIAAEAGVARALRDHFAGPRSHPRGWIKAAGYWIEGQADASDKTLD</sequence>
<dbReference type="Gene3D" id="2.40.30.10">
    <property type="entry name" value="Translation factors"/>
    <property type="match status" value="1"/>
</dbReference>
<dbReference type="Pfam" id="PF04954">
    <property type="entry name" value="SIP"/>
    <property type="match status" value="1"/>
</dbReference>
<proteinExistence type="inferred from homology"/>
<dbReference type="Proteomes" id="UP000028824">
    <property type="component" value="Unassembled WGS sequence"/>
</dbReference>
<dbReference type="InterPro" id="IPR017927">
    <property type="entry name" value="FAD-bd_FR_type"/>
</dbReference>
<dbReference type="SUPFAM" id="SSF63380">
    <property type="entry name" value="Riboflavin synthase domain-like"/>
    <property type="match status" value="1"/>
</dbReference>
<reference evidence="3 4" key="1">
    <citation type="submission" date="2014-03" db="EMBL/GenBank/DDBJ databases">
        <title>Genome of Paenirhodobacter enshiensis DW2-9.</title>
        <authorList>
            <person name="Wang D."/>
            <person name="Wang G."/>
        </authorList>
    </citation>
    <scope>NUCLEOTIDE SEQUENCE [LARGE SCALE GENOMIC DNA]</scope>
    <source>
        <strain evidence="3 4">DW2-9</strain>
    </source>
</reference>
<dbReference type="InterPro" id="IPR039261">
    <property type="entry name" value="FNR_nucleotide-bd"/>
</dbReference>
<name>A0A086Y1F2_9RHOB</name>
<dbReference type="EMBL" id="JFZB01000007">
    <property type="protein sequence ID" value="KFI28102.1"/>
    <property type="molecule type" value="Genomic_DNA"/>
</dbReference>
<dbReference type="Pfam" id="PF08021">
    <property type="entry name" value="FAD_binding_9"/>
    <property type="match status" value="2"/>
</dbReference>
<dbReference type="PANTHER" id="PTHR30157">
    <property type="entry name" value="FERRIC REDUCTASE, NADPH-DEPENDENT"/>
    <property type="match status" value="1"/>
</dbReference>
<dbReference type="AlphaFoldDB" id="A0A086Y1F2"/>
<feature type="domain" description="FAD-binding FR-type" evidence="2">
    <location>
        <begin position="12"/>
        <end position="116"/>
    </location>
</feature>
<comment type="similarity">
    <text evidence="1">Belongs to the SIP oxidoreductase family.</text>
</comment>
<dbReference type="CDD" id="cd06193">
    <property type="entry name" value="siderophore_interacting"/>
    <property type="match status" value="1"/>
</dbReference>
<dbReference type="STRING" id="1105367.CG50_14420"/>
<organism evidence="3 4">
    <name type="scientific">Paenirhodobacter enshiensis</name>
    <dbReference type="NCBI Taxonomy" id="1105367"/>
    <lineage>
        <taxon>Bacteria</taxon>
        <taxon>Pseudomonadati</taxon>
        <taxon>Pseudomonadota</taxon>
        <taxon>Alphaproteobacteria</taxon>
        <taxon>Rhodobacterales</taxon>
        <taxon>Rhodobacter group</taxon>
        <taxon>Paenirhodobacter</taxon>
    </lineage>
</organism>
<evidence type="ECO:0000256" key="1">
    <source>
        <dbReference type="ARBA" id="ARBA00035644"/>
    </source>
</evidence>
<dbReference type="InterPro" id="IPR013113">
    <property type="entry name" value="SIP_FAD-bd"/>
</dbReference>
<dbReference type="eggNOG" id="COG2375">
    <property type="taxonomic scope" value="Bacteria"/>
</dbReference>
<evidence type="ECO:0000313" key="3">
    <source>
        <dbReference type="EMBL" id="KFI28102.1"/>
    </source>
</evidence>
<gene>
    <name evidence="3" type="ORF">CG50_14420</name>
</gene>
<dbReference type="PROSITE" id="PS51384">
    <property type="entry name" value="FAD_FR"/>
    <property type="match status" value="1"/>
</dbReference>
<dbReference type="RefSeq" id="WP_036636155.1">
    <property type="nucleotide sequence ID" value="NZ_JFZB01000007.1"/>
</dbReference>
<dbReference type="InterPro" id="IPR007037">
    <property type="entry name" value="SIP_rossman_dom"/>
</dbReference>
<comment type="caution">
    <text evidence="3">The sequence shown here is derived from an EMBL/GenBank/DDBJ whole genome shotgun (WGS) entry which is preliminary data.</text>
</comment>
<evidence type="ECO:0000259" key="2">
    <source>
        <dbReference type="PROSITE" id="PS51384"/>
    </source>
</evidence>
<dbReference type="GO" id="GO:0016491">
    <property type="term" value="F:oxidoreductase activity"/>
    <property type="evidence" value="ECO:0007669"/>
    <property type="project" value="InterPro"/>
</dbReference>
<dbReference type="InterPro" id="IPR017938">
    <property type="entry name" value="Riboflavin_synthase-like_b-brl"/>
</dbReference>